<proteinExistence type="predicted"/>
<accession>A0A7W7ZEG1</accession>
<comment type="caution">
    <text evidence="1">The sequence shown here is derived from an EMBL/GenBank/DDBJ whole genome shotgun (WGS) entry which is preliminary data.</text>
</comment>
<gene>
    <name evidence="1" type="ORF">HDF16_002815</name>
</gene>
<dbReference type="RefSeq" id="WP_184217372.1">
    <property type="nucleotide sequence ID" value="NZ_JACHIP010000003.1"/>
</dbReference>
<dbReference type="Proteomes" id="UP000540989">
    <property type="component" value="Unassembled WGS sequence"/>
</dbReference>
<dbReference type="AlphaFoldDB" id="A0A7W7ZEG1"/>
<evidence type="ECO:0000313" key="2">
    <source>
        <dbReference type="Proteomes" id="UP000540989"/>
    </source>
</evidence>
<evidence type="ECO:0000313" key="1">
    <source>
        <dbReference type="EMBL" id="MBB5058109.1"/>
    </source>
</evidence>
<dbReference type="EMBL" id="JACHIP010000003">
    <property type="protein sequence ID" value="MBB5058109.1"/>
    <property type="molecule type" value="Genomic_DNA"/>
</dbReference>
<name>A0A7W7ZEG1_9BACT</name>
<protein>
    <submittedName>
        <fullName evidence="1">Uncharacterized protein</fullName>
    </submittedName>
</protein>
<organism evidence="1 2">
    <name type="scientific">Granulicella aggregans</name>
    <dbReference type="NCBI Taxonomy" id="474949"/>
    <lineage>
        <taxon>Bacteria</taxon>
        <taxon>Pseudomonadati</taxon>
        <taxon>Acidobacteriota</taxon>
        <taxon>Terriglobia</taxon>
        <taxon>Terriglobales</taxon>
        <taxon>Acidobacteriaceae</taxon>
        <taxon>Granulicella</taxon>
    </lineage>
</organism>
<reference evidence="1 2" key="1">
    <citation type="submission" date="2020-08" db="EMBL/GenBank/DDBJ databases">
        <title>Genomic Encyclopedia of Type Strains, Phase IV (KMG-V): Genome sequencing to study the core and pangenomes of soil and plant-associated prokaryotes.</title>
        <authorList>
            <person name="Whitman W."/>
        </authorList>
    </citation>
    <scope>NUCLEOTIDE SEQUENCE [LARGE SCALE GENOMIC DNA]</scope>
    <source>
        <strain evidence="1 2">M8UP14</strain>
    </source>
</reference>
<keyword evidence="2" id="KW-1185">Reference proteome</keyword>
<sequence length="128" mass="14725">MIEEHKRSITCLVFLGSEFDGDVFKPKHYWLQSANKAWKRPAPFRSFDREEALAALPTSVRLFFEPLEPAMIRGNGFWTLRLGVTEMDEDELDREWISTPHPAVVFREPVNEGDDCVPGLDVPDVLIH</sequence>